<comment type="caution">
    <text evidence="2">The sequence shown here is derived from an EMBL/GenBank/DDBJ whole genome shotgun (WGS) entry which is preliminary data.</text>
</comment>
<dbReference type="InterPro" id="IPR031339">
    <property type="entry name" value="DUF4942"/>
</dbReference>
<dbReference type="Proteomes" id="UP000442695">
    <property type="component" value="Unassembled WGS sequence"/>
</dbReference>
<evidence type="ECO:0000259" key="1">
    <source>
        <dbReference type="Pfam" id="PF13708"/>
    </source>
</evidence>
<evidence type="ECO:0000313" key="2">
    <source>
        <dbReference type="EMBL" id="KAF0254012.1"/>
    </source>
</evidence>
<dbReference type="SUPFAM" id="SSF53335">
    <property type="entry name" value="S-adenosyl-L-methionine-dependent methyltransferases"/>
    <property type="match status" value="1"/>
</dbReference>
<organism evidence="2 3">
    <name type="scientific">Pseudomonas putida</name>
    <name type="common">Arthrobacter siderocapsulatus</name>
    <dbReference type="NCBI Taxonomy" id="303"/>
    <lineage>
        <taxon>Bacteria</taxon>
        <taxon>Pseudomonadati</taxon>
        <taxon>Pseudomonadota</taxon>
        <taxon>Gammaproteobacteria</taxon>
        <taxon>Pseudomonadales</taxon>
        <taxon>Pseudomonadaceae</taxon>
        <taxon>Pseudomonas</taxon>
    </lineage>
</organism>
<dbReference type="Gene3D" id="3.40.50.150">
    <property type="entry name" value="Vaccinia Virus protein VP39"/>
    <property type="match status" value="1"/>
</dbReference>
<protein>
    <submittedName>
        <fullName evidence="2">DUF4942 domain-containing protein</fullName>
    </submittedName>
</protein>
<name>A0A7V8J3X8_PSEPU</name>
<accession>A0A7V8J3X8</accession>
<evidence type="ECO:0000313" key="3">
    <source>
        <dbReference type="Proteomes" id="UP000442695"/>
    </source>
</evidence>
<feature type="domain" description="DUF4942" evidence="1">
    <location>
        <begin position="99"/>
        <end position="278"/>
    </location>
</feature>
<reference evidence="2 3" key="1">
    <citation type="submission" date="2019-12" db="EMBL/GenBank/DDBJ databases">
        <authorList>
            <person name="Woiski C."/>
        </authorList>
    </citation>
    <scope>NUCLEOTIDE SEQUENCE [LARGE SCALE GENOMIC DNA]</scope>
    <source>
        <strain evidence="2 3">BOE100</strain>
    </source>
</reference>
<dbReference type="Pfam" id="PF13708">
    <property type="entry name" value="DUF4942"/>
    <property type="match status" value="1"/>
</dbReference>
<dbReference type="RefSeq" id="WP_156859139.1">
    <property type="nucleotide sequence ID" value="NZ_WOWR01000018.1"/>
</dbReference>
<dbReference type="InterPro" id="IPR029063">
    <property type="entry name" value="SAM-dependent_MTases_sf"/>
</dbReference>
<proteinExistence type="predicted"/>
<sequence>MTAFQHNLFTNPQAEVVQAEVIAAGVHHTSTGLAQFDMIDQLLGQFRQREADIEATKAFFESANKMGVMNYFIDGARLAYGSDYHPFIPTDSETAKTCLRIEFWTRLLNETQIFDVMPSAKRIQARAQFSGLECPPFDETTVRPTMESLLQQRATFFSERVDGIFRGLSGEHVTNSPAGFSKKMILAHVLRDGYVCEHKGGLISDLRGVVGRLTGRGEPTEYGTRQLIGKLHREYPGKKIALDGGAFYVTVYKNGNAHFEVTPEVAVELNSILAHLYPLAIPARFRTAPKKPKVGSFELKTERLPMGVIDLLTCLEYRGEHYMLYTYSKSEEFVAQTISVLEDVGAEITRSGSYVYVRFDYEPRSVLDQLIFGGVVPEQASYQFYPTRGEIAEVAAAKLDITEDRSFLEPNAGTAELAKYLPMATTTCIELADVRAKVLVAKGYKTIKADFLAWSAENSHVRFDGILMNPPFSKGRALAHLVAASTLLDPAGRLVAILPASMINTTPLEGFDHEWSEVFTDQFEGTTVRVAILTAERSKRGAQ</sequence>
<dbReference type="AlphaFoldDB" id="A0A7V8J3X8"/>
<dbReference type="EMBL" id="WOWR01000018">
    <property type="protein sequence ID" value="KAF0254012.1"/>
    <property type="molecule type" value="Genomic_DNA"/>
</dbReference>
<gene>
    <name evidence="2" type="ORF">GN299_15180</name>
</gene>